<name>A0A699ZBR4_HAELA</name>
<dbReference type="EMBL" id="BLLF01000553">
    <property type="protein sequence ID" value="GFH12902.1"/>
    <property type="molecule type" value="Genomic_DNA"/>
</dbReference>
<feature type="region of interest" description="Disordered" evidence="1">
    <location>
        <begin position="29"/>
        <end position="68"/>
    </location>
</feature>
<accession>A0A699ZBR4</accession>
<reference evidence="2 3" key="1">
    <citation type="submission" date="2020-02" db="EMBL/GenBank/DDBJ databases">
        <title>Draft genome sequence of Haematococcus lacustris strain NIES-144.</title>
        <authorList>
            <person name="Morimoto D."/>
            <person name="Nakagawa S."/>
            <person name="Yoshida T."/>
            <person name="Sawayama S."/>
        </authorList>
    </citation>
    <scope>NUCLEOTIDE SEQUENCE [LARGE SCALE GENOMIC DNA]</scope>
    <source>
        <strain evidence="2 3">NIES-144</strain>
    </source>
</reference>
<sequence>MRQSEYFMRAANELREGVLLDLQEEADLAAGKKKSRRAAATSSRNKSDSAADFIKRKARSRPRNGLFPGRLDMQREAIVSEMVRLKYGSATLLSSKLIVEAEKSLGQWMAAQKSKIGTKTNRDDREAVKDFTRQYLAGVLRRASL</sequence>
<evidence type="ECO:0000313" key="2">
    <source>
        <dbReference type="EMBL" id="GFH12902.1"/>
    </source>
</evidence>
<evidence type="ECO:0000256" key="1">
    <source>
        <dbReference type="SAM" id="MobiDB-lite"/>
    </source>
</evidence>
<feature type="non-terminal residue" evidence="2">
    <location>
        <position position="1"/>
    </location>
</feature>
<feature type="compositionally biased region" description="Basic and acidic residues" evidence="1">
    <location>
        <begin position="45"/>
        <end position="55"/>
    </location>
</feature>
<comment type="caution">
    <text evidence="2">The sequence shown here is derived from an EMBL/GenBank/DDBJ whole genome shotgun (WGS) entry which is preliminary data.</text>
</comment>
<organism evidence="2 3">
    <name type="scientific">Haematococcus lacustris</name>
    <name type="common">Green alga</name>
    <name type="synonym">Haematococcus pluvialis</name>
    <dbReference type="NCBI Taxonomy" id="44745"/>
    <lineage>
        <taxon>Eukaryota</taxon>
        <taxon>Viridiplantae</taxon>
        <taxon>Chlorophyta</taxon>
        <taxon>core chlorophytes</taxon>
        <taxon>Chlorophyceae</taxon>
        <taxon>CS clade</taxon>
        <taxon>Chlamydomonadales</taxon>
        <taxon>Haematococcaceae</taxon>
        <taxon>Haematococcus</taxon>
    </lineage>
</organism>
<keyword evidence="3" id="KW-1185">Reference proteome</keyword>
<gene>
    <name evidence="2" type="ORF">HaLaN_08681</name>
</gene>
<dbReference type="Proteomes" id="UP000485058">
    <property type="component" value="Unassembled WGS sequence"/>
</dbReference>
<proteinExistence type="predicted"/>
<feature type="non-terminal residue" evidence="2">
    <location>
        <position position="145"/>
    </location>
</feature>
<dbReference type="AlphaFoldDB" id="A0A699ZBR4"/>
<evidence type="ECO:0000313" key="3">
    <source>
        <dbReference type="Proteomes" id="UP000485058"/>
    </source>
</evidence>
<protein>
    <submittedName>
        <fullName evidence="2">Uncharacterized protein</fullName>
    </submittedName>
</protein>